<dbReference type="SMART" id="SM00456">
    <property type="entry name" value="WW"/>
    <property type="match status" value="1"/>
</dbReference>
<evidence type="ECO:0000259" key="6">
    <source>
        <dbReference type="PROSITE" id="PS50102"/>
    </source>
</evidence>
<dbReference type="Proteomes" id="UP000037460">
    <property type="component" value="Unassembled WGS sequence"/>
</dbReference>
<name>A0A0M0K006_9EUKA</name>
<evidence type="ECO:0000256" key="2">
    <source>
        <dbReference type="ARBA" id="ARBA00022884"/>
    </source>
</evidence>
<feature type="domain" description="RRM" evidence="6">
    <location>
        <begin position="406"/>
        <end position="476"/>
    </location>
</feature>
<evidence type="ECO:0000256" key="4">
    <source>
        <dbReference type="SAM" id="MobiDB-lite"/>
    </source>
</evidence>
<dbReference type="OrthoDB" id="267048at2759"/>
<protein>
    <submittedName>
        <fullName evidence="7">Flowering time control protein fca-like protein</fullName>
    </submittedName>
</protein>
<organism evidence="7 8">
    <name type="scientific">Chrysochromulina tobinii</name>
    <dbReference type="NCBI Taxonomy" id="1460289"/>
    <lineage>
        <taxon>Eukaryota</taxon>
        <taxon>Haptista</taxon>
        <taxon>Haptophyta</taxon>
        <taxon>Prymnesiophyceae</taxon>
        <taxon>Prymnesiales</taxon>
        <taxon>Chrysochromulinaceae</taxon>
        <taxon>Chrysochromulina</taxon>
    </lineage>
</organism>
<feature type="region of interest" description="Disordered" evidence="4">
    <location>
        <begin position="262"/>
        <end position="313"/>
    </location>
</feature>
<dbReference type="PROSITE" id="PS50102">
    <property type="entry name" value="RRM"/>
    <property type="match status" value="3"/>
</dbReference>
<dbReference type="PROSITE" id="PS01159">
    <property type="entry name" value="WW_DOMAIN_1"/>
    <property type="match status" value="1"/>
</dbReference>
<dbReference type="AlphaFoldDB" id="A0A0M0K006"/>
<dbReference type="InterPro" id="IPR036020">
    <property type="entry name" value="WW_dom_sf"/>
</dbReference>
<dbReference type="Pfam" id="PF00397">
    <property type="entry name" value="WW"/>
    <property type="match status" value="1"/>
</dbReference>
<reference evidence="8" key="1">
    <citation type="journal article" date="2015" name="PLoS Genet.">
        <title>Genome Sequence and Transcriptome Analyses of Chrysochromulina tobin: Metabolic Tools for Enhanced Algal Fitness in the Prominent Order Prymnesiales (Haptophyceae).</title>
        <authorList>
            <person name="Hovde B.T."/>
            <person name="Deodato C.R."/>
            <person name="Hunsperger H.M."/>
            <person name="Ryken S.A."/>
            <person name="Yost W."/>
            <person name="Jha R.K."/>
            <person name="Patterson J."/>
            <person name="Monnat R.J. Jr."/>
            <person name="Barlow S.B."/>
            <person name="Starkenburg S.R."/>
            <person name="Cattolico R.A."/>
        </authorList>
    </citation>
    <scope>NUCLEOTIDE SEQUENCE</scope>
    <source>
        <strain evidence="8">CCMP291</strain>
    </source>
</reference>
<gene>
    <name evidence="7" type="ORF">Ctob_007077</name>
</gene>
<evidence type="ECO:0000256" key="3">
    <source>
        <dbReference type="PROSITE-ProRule" id="PRU00176"/>
    </source>
</evidence>
<dbReference type="Gene3D" id="2.20.70.10">
    <property type="match status" value="1"/>
</dbReference>
<dbReference type="SMART" id="SM00360">
    <property type="entry name" value="RRM"/>
    <property type="match status" value="3"/>
</dbReference>
<feature type="domain" description="RRM" evidence="6">
    <location>
        <begin position="97"/>
        <end position="179"/>
    </location>
</feature>
<feature type="domain" description="WW" evidence="5">
    <location>
        <begin position="308"/>
        <end position="341"/>
    </location>
</feature>
<keyword evidence="8" id="KW-1185">Reference proteome</keyword>
<dbReference type="GO" id="GO:0003723">
    <property type="term" value="F:RNA binding"/>
    <property type="evidence" value="ECO:0007669"/>
    <property type="project" value="UniProtKB-UniRule"/>
</dbReference>
<comment type="caution">
    <text evidence="7">The sequence shown here is derived from an EMBL/GenBank/DDBJ whole genome shotgun (WGS) entry which is preliminary data.</text>
</comment>
<keyword evidence="1" id="KW-0677">Repeat</keyword>
<dbReference type="InterPro" id="IPR035979">
    <property type="entry name" value="RBD_domain_sf"/>
</dbReference>
<evidence type="ECO:0000259" key="5">
    <source>
        <dbReference type="PROSITE" id="PS50020"/>
    </source>
</evidence>
<dbReference type="SUPFAM" id="SSF54928">
    <property type="entry name" value="RNA-binding domain, RBD"/>
    <property type="match status" value="2"/>
</dbReference>
<evidence type="ECO:0000313" key="8">
    <source>
        <dbReference type="Proteomes" id="UP000037460"/>
    </source>
</evidence>
<proteinExistence type="predicted"/>
<dbReference type="InterPro" id="IPR000504">
    <property type="entry name" value="RRM_dom"/>
</dbReference>
<dbReference type="PROSITE" id="PS50020">
    <property type="entry name" value="WW_DOMAIN_2"/>
    <property type="match status" value="1"/>
</dbReference>
<accession>A0A0M0K006</accession>
<dbReference type="SUPFAM" id="SSF51045">
    <property type="entry name" value="WW domain"/>
    <property type="match status" value="1"/>
</dbReference>
<evidence type="ECO:0000313" key="7">
    <source>
        <dbReference type="EMBL" id="KOO32135.1"/>
    </source>
</evidence>
<dbReference type="Pfam" id="PF00076">
    <property type="entry name" value="RRM_1"/>
    <property type="match status" value="3"/>
</dbReference>
<evidence type="ECO:0000256" key="1">
    <source>
        <dbReference type="ARBA" id="ARBA00022737"/>
    </source>
</evidence>
<feature type="domain" description="RRM" evidence="6">
    <location>
        <begin position="13"/>
        <end position="82"/>
    </location>
</feature>
<dbReference type="PANTHER" id="PTHR24012">
    <property type="entry name" value="RNA BINDING PROTEIN"/>
    <property type="match status" value="1"/>
</dbReference>
<dbReference type="InterPro" id="IPR001202">
    <property type="entry name" value="WW_dom"/>
</dbReference>
<feature type="region of interest" description="Disordered" evidence="4">
    <location>
        <begin position="335"/>
        <end position="369"/>
    </location>
</feature>
<dbReference type="EMBL" id="JWZX01001844">
    <property type="protein sequence ID" value="KOO32135.1"/>
    <property type="molecule type" value="Genomic_DNA"/>
</dbReference>
<dbReference type="CDD" id="cd00201">
    <property type="entry name" value="WW"/>
    <property type="match status" value="1"/>
</dbReference>
<keyword evidence="2 3" id="KW-0694">RNA-binding</keyword>
<dbReference type="InterPro" id="IPR012677">
    <property type="entry name" value="Nucleotide-bd_a/b_plait_sf"/>
</dbReference>
<dbReference type="Gene3D" id="3.30.70.330">
    <property type="match status" value="3"/>
</dbReference>
<dbReference type="CDD" id="cd00590">
    <property type="entry name" value="RRM_SF"/>
    <property type="match status" value="1"/>
</dbReference>
<sequence>MIALQQQQRGDVVKLFVGQIPKTLEEAGVREVFQEFGEIIEIGCCFVKFNSLIAAQSAINALHNQRSLPPLRNPLQVRFADSGINSSDRGHQTNAENKLFVGGVPTGCGDKELRALFSTYGEVLDVYILASKASQEGQRGCAFVRYSTPTSCAMAIEALHGKYAMKTGELPLVVRYADPPKSQRGSGAYGGGRFPAGWPQAPPAWPSGGPPMGWPGMGWGMPGGGMGMPGGYPPWPMPPMGGQPGVPNAYAYYGASQFGSQPGGGGGVPGQQQVGAGAPQGYGGMPPPPVSMGGGMGGGQPPLPPSQQAATHAWSEHLTPEGLRYYYNTATGTSSWDRPQELSQQGQRGQPGVPPLPPMPQAGSTQTATPAAGIEQAMEAMNALHLGGMPPNGVESIVGGENGGATNVLIAEWPGTTSDLQQMFSRYGNITFCDVDASSGSARVVFDSGLSARHAVEMVNGQMVGDKQLLVSLSAGY</sequence>